<name>A0AAU8IFI0_9BACL</name>
<dbReference type="EMBL" id="CP159510">
    <property type="protein sequence ID" value="XCJ16936.1"/>
    <property type="molecule type" value="Genomic_DNA"/>
</dbReference>
<proteinExistence type="inferred from homology"/>
<organism evidence="2">
    <name type="scientific">Sporolactobacillus sp. Y61</name>
    <dbReference type="NCBI Taxonomy" id="3160863"/>
    <lineage>
        <taxon>Bacteria</taxon>
        <taxon>Bacillati</taxon>
        <taxon>Bacillota</taxon>
        <taxon>Bacilli</taxon>
        <taxon>Bacillales</taxon>
        <taxon>Sporolactobacillaceae</taxon>
        <taxon>Sporolactobacillus</taxon>
    </lineage>
</organism>
<dbReference type="Pfam" id="PF00491">
    <property type="entry name" value="Arginase"/>
    <property type="match status" value="1"/>
</dbReference>
<dbReference type="InterPro" id="IPR006035">
    <property type="entry name" value="Ureohydrolase"/>
</dbReference>
<sequence>MTLLQDGITFLNFDGTYEYQHRLTRHLSHQWIDFRTLRGTSLYCSPEAFCAIRRKLAAHPGHGLTFIGSGNYHYVALALMEELSQPFTLILFDHHTDLNEGQLGSLLSCGSWVHQAIRRLPHLRQVIIIGPDPRTAEQVPLSIRRHVVIIPDSRLPEMRRLDQSIPTDHIRISIDKDVLSPEEARTNWDQGHLRLDELCRMIDFLARSKKTDGIDICGEWPTRPHEQFNPQAVACIHKNEAANLRIMRLFSRLLRGSGISV</sequence>
<dbReference type="Gene3D" id="3.40.800.10">
    <property type="entry name" value="Ureohydrolase domain"/>
    <property type="match status" value="1"/>
</dbReference>
<dbReference type="SUPFAM" id="SSF52768">
    <property type="entry name" value="Arginase/deacetylase"/>
    <property type="match status" value="1"/>
</dbReference>
<dbReference type="RefSeq" id="WP_353948277.1">
    <property type="nucleotide sequence ID" value="NZ_CP159510.1"/>
</dbReference>
<dbReference type="GO" id="GO:0016813">
    <property type="term" value="F:hydrolase activity, acting on carbon-nitrogen (but not peptide) bonds, in linear amidines"/>
    <property type="evidence" value="ECO:0007669"/>
    <property type="project" value="UniProtKB-ARBA"/>
</dbReference>
<dbReference type="PROSITE" id="PS51409">
    <property type="entry name" value="ARGINASE_2"/>
    <property type="match status" value="1"/>
</dbReference>
<reference evidence="2" key="1">
    <citation type="submission" date="2024-06" db="EMBL/GenBank/DDBJ databases">
        <authorList>
            <person name="Fan A."/>
            <person name="Zhang F.Y."/>
            <person name="Zhang L."/>
        </authorList>
    </citation>
    <scope>NUCLEOTIDE SEQUENCE</scope>
    <source>
        <strain evidence="2">Y61</strain>
    </source>
</reference>
<accession>A0AAU8IFI0</accession>
<comment type="similarity">
    <text evidence="1">Belongs to the arginase family.</text>
</comment>
<evidence type="ECO:0000313" key="2">
    <source>
        <dbReference type="EMBL" id="XCJ16936.1"/>
    </source>
</evidence>
<dbReference type="GO" id="GO:0046872">
    <property type="term" value="F:metal ion binding"/>
    <property type="evidence" value="ECO:0007669"/>
    <property type="project" value="InterPro"/>
</dbReference>
<dbReference type="AlphaFoldDB" id="A0AAU8IFI0"/>
<evidence type="ECO:0000256" key="1">
    <source>
        <dbReference type="PROSITE-ProRule" id="PRU00742"/>
    </source>
</evidence>
<protein>
    <submittedName>
        <fullName evidence="2">Arginase family protein</fullName>
    </submittedName>
</protein>
<gene>
    <name evidence="2" type="ORF">ABNN70_15230</name>
</gene>
<dbReference type="InterPro" id="IPR023696">
    <property type="entry name" value="Ureohydrolase_dom_sf"/>
</dbReference>